<proteinExistence type="predicted"/>
<comment type="caution">
    <text evidence="1">The sequence shown here is derived from an EMBL/GenBank/DDBJ whole genome shotgun (WGS) entry which is preliminary data.</text>
</comment>
<protein>
    <submittedName>
        <fullName evidence="1">Gas vesicle protein</fullName>
    </submittedName>
</protein>
<dbReference type="RefSeq" id="WP_189850815.1">
    <property type="nucleotide sequence ID" value="NZ_BMVV01000013.1"/>
</dbReference>
<evidence type="ECO:0000313" key="2">
    <source>
        <dbReference type="Proteomes" id="UP001604282"/>
    </source>
</evidence>
<dbReference type="PIRSF" id="PIRSF028743">
    <property type="entry name" value="GvpO_protein"/>
    <property type="match status" value="1"/>
</dbReference>
<dbReference type="Proteomes" id="UP001604282">
    <property type="component" value="Unassembled WGS sequence"/>
</dbReference>
<sequence length="96" mass="10586">MAAESARSRRRLGAAAAMRSAAEQLAQLLGRAPDSVSSLKPVEDGWEARVEVVELQRIPDTTSVMGSYKVVLDARGELLSFERVRRYNRGATERPN</sequence>
<gene>
    <name evidence="1" type="ORF">ACGFYS_22960</name>
</gene>
<dbReference type="Pfam" id="PF05800">
    <property type="entry name" value="GvpO"/>
    <property type="match status" value="1"/>
</dbReference>
<name>A0ABW7BYI4_9ACTN</name>
<dbReference type="EMBL" id="JBICZW010000015">
    <property type="protein sequence ID" value="MFG3191792.1"/>
    <property type="molecule type" value="Genomic_DNA"/>
</dbReference>
<reference evidence="1 2" key="1">
    <citation type="submission" date="2024-10" db="EMBL/GenBank/DDBJ databases">
        <title>The Natural Products Discovery Center: Release of the First 8490 Sequenced Strains for Exploring Actinobacteria Biosynthetic Diversity.</title>
        <authorList>
            <person name="Kalkreuter E."/>
            <person name="Kautsar S.A."/>
            <person name="Yang D."/>
            <person name="Bader C.D."/>
            <person name="Teijaro C.N."/>
            <person name="Fluegel L."/>
            <person name="Davis C.M."/>
            <person name="Simpson J.R."/>
            <person name="Lauterbach L."/>
            <person name="Steele A.D."/>
            <person name="Gui C."/>
            <person name="Meng S."/>
            <person name="Li G."/>
            <person name="Viehrig K."/>
            <person name="Ye F."/>
            <person name="Su P."/>
            <person name="Kiefer A.F."/>
            <person name="Nichols A."/>
            <person name="Cepeda A.J."/>
            <person name="Yan W."/>
            <person name="Fan B."/>
            <person name="Jiang Y."/>
            <person name="Adhikari A."/>
            <person name="Zheng C.-J."/>
            <person name="Schuster L."/>
            <person name="Cowan T.M."/>
            <person name="Smanski M.J."/>
            <person name="Chevrette M.G."/>
            <person name="De Carvalho L.P.S."/>
            <person name="Shen B."/>
        </authorList>
    </citation>
    <scope>NUCLEOTIDE SEQUENCE [LARGE SCALE GENOMIC DNA]</scope>
    <source>
        <strain evidence="1 2">NPDC048229</strain>
    </source>
</reference>
<accession>A0ABW7BYI4</accession>
<keyword evidence="2" id="KW-1185">Reference proteome</keyword>
<organism evidence="1 2">
    <name type="scientific">Streptomyces omiyaensis</name>
    <dbReference type="NCBI Taxonomy" id="68247"/>
    <lineage>
        <taxon>Bacteria</taxon>
        <taxon>Bacillati</taxon>
        <taxon>Actinomycetota</taxon>
        <taxon>Actinomycetes</taxon>
        <taxon>Kitasatosporales</taxon>
        <taxon>Streptomycetaceae</taxon>
        <taxon>Streptomyces</taxon>
    </lineage>
</organism>
<evidence type="ECO:0000313" key="1">
    <source>
        <dbReference type="EMBL" id="MFG3191792.1"/>
    </source>
</evidence>
<dbReference type="InterPro" id="IPR008634">
    <property type="entry name" value="Gas-vesicle_GvpO"/>
</dbReference>